<dbReference type="PROSITE" id="PS51257">
    <property type="entry name" value="PROKAR_LIPOPROTEIN"/>
    <property type="match status" value="1"/>
</dbReference>
<dbReference type="Proteomes" id="UP000319342">
    <property type="component" value="Chromosome"/>
</dbReference>
<reference evidence="2 3" key="1">
    <citation type="submission" date="2019-02" db="EMBL/GenBank/DDBJ databases">
        <title>Deep-cultivation of Planctomycetes and their phenomic and genomic characterization uncovers novel biology.</title>
        <authorList>
            <person name="Wiegand S."/>
            <person name="Jogler M."/>
            <person name="Boedeker C."/>
            <person name="Pinto D."/>
            <person name="Vollmers J."/>
            <person name="Rivas-Marin E."/>
            <person name="Kohn T."/>
            <person name="Peeters S.H."/>
            <person name="Heuer A."/>
            <person name="Rast P."/>
            <person name="Oberbeckmann S."/>
            <person name="Bunk B."/>
            <person name="Jeske O."/>
            <person name="Meyerdierks A."/>
            <person name="Storesund J.E."/>
            <person name="Kallscheuer N."/>
            <person name="Luecker S."/>
            <person name="Lage O.M."/>
            <person name="Pohl T."/>
            <person name="Merkel B.J."/>
            <person name="Hornburger P."/>
            <person name="Mueller R.-W."/>
            <person name="Bruemmer F."/>
            <person name="Labrenz M."/>
            <person name="Spormann A.M."/>
            <person name="Op den Camp H."/>
            <person name="Overmann J."/>
            <person name="Amann R."/>
            <person name="Jetten M.S.M."/>
            <person name="Mascher T."/>
            <person name="Medema M.H."/>
            <person name="Devos D.P."/>
            <person name="Kaster A.-K."/>
            <person name="Ovreas L."/>
            <person name="Rohde M."/>
            <person name="Galperin M.Y."/>
            <person name="Jogler C."/>
        </authorList>
    </citation>
    <scope>NUCLEOTIDE SEQUENCE [LARGE SCALE GENOMIC DNA]</scope>
    <source>
        <strain evidence="2 3">Pla163</strain>
    </source>
</reference>
<accession>A0A518CY48</accession>
<feature type="chain" id="PRO_5022230678" description="DUF2959 domain-containing protein" evidence="1">
    <location>
        <begin position="22"/>
        <end position="214"/>
    </location>
</feature>
<evidence type="ECO:0008006" key="4">
    <source>
        <dbReference type="Google" id="ProtNLM"/>
    </source>
</evidence>
<evidence type="ECO:0000313" key="2">
    <source>
        <dbReference type="EMBL" id="QDU84145.1"/>
    </source>
</evidence>
<evidence type="ECO:0000256" key="1">
    <source>
        <dbReference type="SAM" id="SignalP"/>
    </source>
</evidence>
<keyword evidence="3" id="KW-1185">Reference proteome</keyword>
<dbReference type="AlphaFoldDB" id="A0A518CY48"/>
<dbReference type="RefSeq" id="WP_145185152.1">
    <property type="nucleotide sequence ID" value="NZ_CP036290.1"/>
</dbReference>
<evidence type="ECO:0000313" key="3">
    <source>
        <dbReference type="Proteomes" id="UP000319342"/>
    </source>
</evidence>
<protein>
    <recommendedName>
        <fullName evidence="4">DUF2959 domain-containing protein</fullName>
    </recommendedName>
</protein>
<keyword evidence="1" id="KW-0732">Signal</keyword>
<gene>
    <name evidence="2" type="ORF">Pla163_12500</name>
</gene>
<proteinExistence type="predicted"/>
<name>A0A518CY48_9BACT</name>
<dbReference type="InterPro" id="IPR021342">
    <property type="entry name" value="DUF2959"/>
</dbReference>
<dbReference type="OrthoDB" id="9780401at2"/>
<sequence precursor="true">MLTRTALLVALALPLTSSCQGAYYSGLEAFGIHKRDVFVDRVEDARDAQADAKEAFVSTLAAFRAVSDFDGGSVEDLYQDLDERYRDCASRAAAVDSRIDGVTSVSKALFEEWETEISEISDAGLRSMSQQRLDQARGRYSSLVTAMRAAESRMQPVLTAFKDRVLFLKHDLNAQAIASLAGTLGEIEIDVDQLIGEMESAIAEADALIATIGN</sequence>
<dbReference type="EMBL" id="CP036290">
    <property type="protein sequence ID" value="QDU84145.1"/>
    <property type="molecule type" value="Genomic_DNA"/>
</dbReference>
<organism evidence="2 3">
    <name type="scientific">Rohdeia mirabilis</name>
    <dbReference type="NCBI Taxonomy" id="2528008"/>
    <lineage>
        <taxon>Bacteria</taxon>
        <taxon>Pseudomonadati</taxon>
        <taxon>Planctomycetota</taxon>
        <taxon>Planctomycetia</taxon>
        <taxon>Planctomycetia incertae sedis</taxon>
        <taxon>Rohdeia</taxon>
    </lineage>
</organism>
<dbReference type="Pfam" id="PF11172">
    <property type="entry name" value="DUF2959"/>
    <property type="match status" value="1"/>
</dbReference>
<feature type="signal peptide" evidence="1">
    <location>
        <begin position="1"/>
        <end position="21"/>
    </location>
</feature>